<dbReference type="KEGG" id="ams:AMIS_58680"/>
<dbReference type="SUPFAM" id="SSF49899">
    <property type="entry name" value="Concanavalin A-like lectins/glucanases"/>
    <property type="match status" value="1"/>
</dbReference>
<feature type="signal peptide" evidence="1">
    <location>
        <begin position="1"/>
        <end position="22"/>
    </location>
</feature>
<evidence type="ECO:0008006" key="4">
    <source>
        <dbReference type="Google" id="ProtNLM"/>
    </source>
</evidence>
<organism evidence="2 3">
    <name type="scientific">Actinoplanes missouriensis (strain ATCC 14538 / DSM 43046 / CBS 188.64 / JCM 3121 / NBRC 102363 / NCIMB 12654 / NRRL B-3342 / UNCC 431)</name>
    <dbReference type="NCBI Taxonomy" id="512565"/>
    <lineage>
        <taxon>Bacteria</taxon>
        <taxon>Bacillati</taxon>
        <taxon>Actinomycetota</taxon>
        <taxon>Actinomycetes</taxon>
        <taxon>Micromonosporales</taxon>
        <taxon>Micromonosporaceae</taxon>
        <taxon>Actinoplanes</taxon>
    </lineage>
</organism>
<dbReference type="AlphaFoldDB" id="I0HDK1"/>
<dbReference type="InterPro" id="IPR013320">
    <property type="entry name" value="ConA-like_dom_sf"/>
</dbReference>
<dbReference type="Gene3D" id="2.60.120.200">
    <property type="match status" value="1"/>
</dbReference>
<dbReference type="Pfam" id="PF13385">
    <property type="entry name" value="Laminin_G_3"/>
    <property type="match status" value="1"/>
</dbReference>
<evidence type="ECO:0000313" key="2">
    <source>
        <dbReference type="EMBL" id="BAL91088.1"/>
    </source>
</evidence>
<proteinExistence type="predicted"/>
<dbReference type="RefSeq" id="WP_014445976.1">
    <property type="nucleotide sequence ID" value="NC_017093.1"/>
</dbReference>
<gene>
    <name evidence="2" type="ordered locus">AMIS_58680</name>
</gene>
<dbReference type="eggNOG" id="COG3291">
    <property type="taxonomic scope" value="Bacteria"/>
</dbReference>
<dbReference type="PATRIC" id="fig|512565.3.peg.5865"/>
<evidence type="ECO:0000313" key="3">
    <source>
        <dbReference type="Proteomes" id="UP000007882"/>
    </source>
</evidence>
<accession>I0HDK1</accession>
<keyword evidence="3" id="KW-1185">Reference proteome</keyword>
<sequence length="250" mass="26629">MYRFRPCLLLLSGVLLVMASLAATTAARTGTDRAFWVPAPPPPTMVAHYTFDGAGPEIWADSSGKGHTLTPVTGHATPELAVRDTGRAVRFPGPCRMSPCPRLVLRAATAPDLNPGVRPFRFGAAVRLAPNRTSKGQNILQKGYSTEGSQYKLQVDGRSGHPSCALVSGAAIHLVLARVTVADDRWHTVECRRHDGNLAVYVDRVAQGIVALPADLSVVNSEPLSLGGKSAFGDNDQFHGMLDDVWVAVG</sequence>
<protein>
    <recommendedName>
        <fullName evidence="4">Laminin G domain-containing protein</fullName>
    </recommendedName>
</protein>
<dbReference type="EMBL" id="AP012319">
    <property type="protein sequence ID" value="BAL91088.1"/>
    <property type="molecule type" value="Genomic_DNA"/>
</dbReference>
<evidence type="ECO:0000256" key="1">
    <source>
        <dbReference type="SAM" id="SignalP"/>
    </source>
</evidence>
<feature type="chain" id="PRO_5003628806" description="Laminin G domain-containing protein" evidence="1">
    <location>
        <begin position="23"/>
        <end position="250"/>
    </location>
</feature>
<keyword evidence="1" id="KW-0732">Signal</keyword>
<dbReference type="STRING" id="512565.AMIS_58680"/>
<dbReference type="Proteomes" id="UP000007882">
    <property type="component" value="Chromosome"/>
</dbReference>
<dbReference type="HOGENOM" id="CLU_078980_0_0_11"/>
<reference evidence="2 3" key="1">
    <citation type="submission" date="2012-02" db="EMBL/GenBank/DDBJ databases">
        <title>Complete genome sequence of Actinoplanes missouriensis 431 (= NBRC 102363).</title>
        <authorList>
            <person name="Ohnishi Y."/>
            <person name="Ishikawa J."/>
            <person name="Sekine M."/>
            <person name="Hosoyama A."/>
            <person name="Harada T."/>
            <person name="Narita H."/>
            <person name="Hata T."/>
            <person name="Konno Y."/>
            <person name="Tutikane K."/>
            <person name="Fujita N."/>
            <person name="Horinouchi S."/>
            <person name="Hayakawa M."/>
        </authorList>
    </citation>
    <scope>NUCLEOTIDE SEQUENCE [LARGE SCALE GENOMIC DNA]</scope>
    <source>
        <strain evidence="3">ATCC 14538 / DSM 43046 / CBS 188.64 / JCM 3121 / NBRC 102363 / NCIMB 12654 / NRRL B-3342 / UNCC 431</strain>
    </source>
</reference>
<name>I0HDK1_ACTM4</name>